<comment type="caution">
    <text evidence="3">The sequence shown here is derived from an EMBL/GenBank/DDBJ whole genome shotgun (WGS) entry which is preliminary data.</text>
</comment>
<feature type="compositionally biased region" description="Polar residues" evidence="1">
    <location>
        <begin position="259"/>
        <end position="275"/>
    </location>
</feature>
<dbReference type="Proteomes" id="UP000225706">
    <property type="component" value="Unassembled WGS sequence"/>
</dbReference>
<organism evidence="3 4">
    <name type="scientific">Stylophora pistillata</name>
    <name type="common">Smooth cauliflower coral</name>
    <dbReference type="NCBI Taxonomy" id="50429"/>
    <lineage>
        <taxon>Eukaryota</taxon>
        <taxon>Metazoa</taxon>
        <taxon>Cnidaria</taxon>
        <taxon>Anthozoa</taxon>
        <taxon>Hexacorallia</taxon>
        <taxon>Scleractinia</taxon>
        <taxon>Astrocoeniina</taxon>
        <taxon>Pocilloporidae</taxon>
        <taxon>Stylophora</taxon>
    </lineage>
</organism>
<gene>
    <name evidence="3" type="primary">DZIP3</name>
    <name evidence="3" type="ORF">AWC38_SpisGene20751</name>
</gene>
<dbReference type="PANTHER" id="PTHR46844">
    <property type="entry name" value="SLR5058 PROTEIN"/>
    <property type="match status" value="1"/>
</dbReference>
<accession>A0A2B4R9N1</accession>
<dbReference type="Pfam" id="PF18738">
    <property type="entry name" value="HEPN_DZIP3"/>
    <property type="match status" value="1"/>
</dbReference>
<evidence type="ECO:0000313" key="3">
    <source>
        <dbReference type="EMBL" id="PFX15054.1"/>
    </source>
</evidence>
<sequence length="339" mass="38165">MAHGDLRFCSTKETTNYARFCRLLIDVGTQVLRETFDRLRPCPGESLHLVLRSPSVYSILNSLRKRRVLNPIQWGRLYPVIRTNVSSGDFDITLLTLLLRNICNLVPPATGWNSLPCAAETSTAADIVRLKAFRNRIYGHAANASIDDPTFHQLWQDIKETLLRLGGEHFARTIDDLKYECMDPDFGEFYRELIEEWVKDEMTIKESLDKIEKRLESLVLDWNLERRRSEMEAQQPRSVVSVEKGKPSSDRSVQDHEFSQISPQGNPGNEVSSTAVGNTNVNAFMKATTNQLGSGVISTLFAGANIGTVQVGSLNVYQGNVKLVHGDENKQISHSDKKD</sequence>
<feature type="region of interest" description="Disordered" evidence="1">
    <location>
        <begin position="231"/>
        <end position="275"/>
    </location>
</feature>
<dbReference type="PANTHER" id="PTHR46844:SF1">
    <property type="entry name" value="SLR5058 PROTEIN"/>
    <property type="match status" value="1"/>
</dbReference>
<evidence type="ECO:0000256" key="1">
    <source>
        <dbReference type="SAM" id="MobiDB-lite"/>
    </source>
</evidence>
<dbReference type="EMBL" id="LSMT01000692">
    <property type="protein sequence ID" value="PFX15054.1"/>
    <property type="molecule type" value="Genomic_DNA"/>
</dbReference>
<dbReference type="InterPro" id="IPR041249">
    <property type="entry name" value="HEPN_DZIP3"/>
</dbReference>
<protein>
    <submittedName>
        <fullName evidence="3">E3 ubiquitin-protein ligase DZIP3</fullName>
    </submittedName>
</protein>
<name>A0A2B4R9N1_STYPI</name>
<feature type="compositionally biased region" description="Basic and acidic residues" evidence="1">
    <location>
        <begin position="243"/>
        <end position="258"/>
    </location>
</feature>
<evidence type="ECO:0000313" key="4">
    <source>
        <dbReference type="Proteomes" id="UP000225706"/>
    </source>
</evidence>
<proteinExistence type="predicted"/>
<reference evidence="4" key="1">
    <citation type="journal article" date="2017" name="bioRxiv">
        <title>Comparative analysis of the genomes of Stylophora pistillata and Acropora digitifera provides evidence for extensive differences between species of corals.</title>
        <authorList>
            <person name="Voolstra C.R."/>
            <person name="Li Y."/>
            <person name="Liew Y.J."/>
            <person name="Baumgarten S."/>
            <person name="Zoccola D."/>
            <person name="Flot J.-F."/>
            <person name="Tambutte S."/>
            <person name="Allemand D."/>
            <person name="Aranda M."/>
        </authorList>
    </citation>
    <scope>NUCLEOTIDE SEQUENCE [LARGE SCALE GENOMIC DNA]</scope>
</reference>
<evidence type="ECO:0000259" key="2">
    <source>
        <dbReference type="Pfam" id="PF18738"/>
    </source>
</evidence>
<dbReference type="OrthoDB" id="5958466at2759"/>
<dbReference type="AlphaFoldDB" id="A0A2B4R9N1"/>
<keyword evidence="4" id="KW-1185">Reference proteome</keyword>
<feature type="domain" description="DZIP3-like HEPN" evidence="2">
    <location>
        <begin position="45"/>
        <end position="189"/>
    </location>
</feature>